<feature type="region of interest" description="Disordered" evidence="1">
    <location>
        <begin position="39"/>
        <end position="69"/>
    </location>
</feature>
<accession>A0A4S4DD46</accession>
<keyword evidence="3" id="KW-1185">Reference proteome</keyword>
<feature type="region of interest" description="Disordered" evidence="1">
    <location>
        <begin position="1"/>
        <end position="22"/>
    </location>
</feature>
<comment type="caution">
    <text evidence="2">The sequence shown here is derived from an EMBL/GenBank/DDBJ whole genome shotgun (WGS) entry which is preliminary data.</text>
</comment>
<gene>
    <name evidence="2" type="ORF">TEA_023088</name>
</gene>
<evidence type="ECO:0000256" key="1">
    <source>
        <dbReference type="SAM" id="MobiDB-lite"/>
    </source>
</evidence>
<proteinExistence type="predicted"/>
<protein>
    <submittedName>
        <fullName evidence="2">Uncharacterized protein</fullName>
    </submittedName>
</protein>
<evidence type="ECO:0000313" key="3">
    <source>
        <dbReference type="Proteomes" id="UP000306102"/>
    </source>
</evidence>
<dbReference type="EMBL" id="SDRB02011639">
    <property type="protein sequence ID" value="THG00561.1"/>
    <property type="molecule type" value="Genomic_DNA"/>
</dbReference>
<reference evidence="2 3" key="1">
    <citation type="journal article" date="2018" name="Proc. Natl. Acad. Sci. U.S.A.">
        <title>Draft genome sequence of Camellia sinensis var. sinensis provides insights into the evolution of the tea genome and tea quality.</title>
        <authorList>
            <person name="Wei C."/>
            <person name="Yang H."/>
            <person name="Wang S."/>
            <person name="Zhao J."/>
            <person name="Liu C."/>
            <person name="Gao L."/>
            <person name="Xia E."/>
            <person name="Lu Y."/>
            <person name="Tai Y."/>
            <person name="She G."/>
            <person name="Sun J."/>
            <person name="Cao H."/>
            <person name="Tong W."/>
            <person name="Gao Q."/>
            <person name="Li Y."/>
            <person name="Deng W."/>
            <person name="Jiang X."/>
            <person name="Wang W."/>
            <person name="Chen Q."/>
            <person name="Zhang S."/>
            <person name="Li H."/>
            <person name="Wu J."/>
            <person name="Wang P."/>
            <person name="Li P."/>
            <person name="Shi C."/>
            <person name="Zheng F."/>
            <person name="Jian J."/>
            <person name="Huang B."/>
            <person name="Shan D."/>
            <person name="Shi M."/>
            <person name="Fang C."/>
            <person name="Yue Y."/>
            <person name="Li F."/>
            <person name="Li D."/>
            <person name="Wei S."/>
            <person name="Han B."/>
            <person name="Jiang C."/>
            <person name="Yin Y."/>
            <person name="Xia T."/>
            <person name="Zhang Z."/>
            <person name="Bennetzen J.L."/>
            <person name="Zhao S."/>
            <person name="Wan X."/>
        </authorList>
    </citation>
    <scope>NUCLEOTIDE SEQUENCE [LARGE SCALE GENOMIC DNA]</scope>
    <source>
        <strain evidence="3">cv. Shuchazao</strain>
        <tissue evidence="2">Leaf</tissue>
    </source>
</reference>
<name>A0A4S4DD46_CAMSN</name>
<evidence type="ECO:0000313" key="2">
    <source>
        <dbReference type="EMBL" id="THG00561.1"/>
    </source>
</evidence>
<dbReference type="Proteomes" id="UP000306102">
    <property type="component" value="Unassembled WGS sequence"/>
</dbReference>
<sequence length="139" mass="15610">MAVKDNSRSDLQRSKEFSSVGKIGGKRFSEREFDRKLYTKPNPKVCGTEIETDQESVGSSKEMESPRSVAKFGQWTPKNDVYVHSQILRIREEDSHLGEDFGEVSGSAHHHHLVSSHMDVMIFSRPILPASPLSGKTSH</sequence>
<dbReference type="AlphaFoldDB" id="A0A4S4DD46"/>
<feature type="compositionally biased region" description="Basic and acidic residues" evidence="1">
    <location>
        <begin position="1"/>
        <end position="16"/>
    </location>
</feature>
<dbReference type="STRING" id="542762.A0A4S4DD46"/>
<organism evidence="2 3">
    <name type="scientific">Camellia sinensis var. sinensis</name>
    <name type="common">China tea</name>
    <dbReference type="NCBI Taxonomy" id="542762"/>
    <lineage>
        <taxon>Eukaryota</taxon>
        <taxon>Viridiplantae</taxon>
        <taxon>Streptophyta</taxon>
        <taxon>Embryophyta</taxon>
        <taxon>Tracheophyta</taxon>
        <taxon>Spermatophyta</taxon>
        <taxon>Magnoliopsida</taxon>
        <taxon>eudicotyledons</taxon>
        <taxon>Gunneridae</taxon>
        <taxon>Pentapetalae</taxon>
        <taxon>asterids</taxon>
        <taxon>Ericales</taxon>
        <taxon>Theaceae</taxon>
        <taxon>Camellia</taxon>
    </lineage>
</organism>